<dbReference type="Pfam" id="PF01797">
    <property type="entry name" value="Y1_Tnp"/>
    <property type="match status" value="1"/>
</dbReference>
<comment type="caution">
    <text evidence="2">The sequence shown here is derived from an EMBL/GenBank/DDBJ whole genome shotgun (WGS) entry which is preliminary data.</text>
</comment>
<organism evidence="2 3">
    <name type="scientific">candidate division TA06 bacterium DG_78</name>
    <dbReference type="NCBI Taxonomy" id="1703772"/>
    <lineage>
        <taxon>Bacteria</taxon>
        <taxon>Bacteria division TA06</taxon>
    </lineage>
</organism>
<sequence length="283" mass="33367">MVFKPRVSGAKLYHHIYAWGNDRHPIFKRDFHYTRYVKLLRKYAEFFGIKVIAYALMKWHVHLFIHDVNDTVSDFVMNLHGDYARFYNRTTKRVGHVFGERFNNRIVQPNNYGLWLSRYIHRQAVEAGLVKDPAEYVWTSYRIYIGLEKNEFLKPAIILSQFGDGEEAYQHYKNFVLARDDGPIDWKGVKQRIIGDDDFIKEVVNEHDFELDNETTKPTLEEVVNKIFGLDMDLLLRPKGKQERLMRHKVITVLGIEHKFTKSEIARAFDMSVPAVSKVLNKS</sequence>
<dbReference type="InterPro" id="IPR036515">
    <property type="entry name" value="Transposase_17_sf"/>
</dbReference>
<dbReference type="GO" id="GO:0004803">
    <property type="term" value="F:transposase activity"/>
    <property type="evidence" value="ECO:0007669"/>
    <property type="project" value="InterPro"/>
</dbReference>
<dbReference type="Proteomes" id="UP000051012">
    <property type="component" value="Unassembled WGS sequence"/>
</dbReference>
<dbReference type="InterPro" id="IPR002686">
    <property type="entry name" value="Transposase_17"/>
</dbReference>
<accession>A0A0S7YDA7</accession>
<dbReference type="SUPFAM" id="SSF143422">
    <property type="entry name" value="Transposase IS200-like"/>
    <property type="match status" value="1"/>
</dbReference>
<proteinExistence type="predicted"/>
<dbReference type="Gene3D" id="3.30.70.1290">
    <property type="entry name" value="Transposase IS200-like"/>
    <property type="match status" value="1"/>
</dbReference>
<name>A0A0S7YDA7_UNCT6</name>
<feature type="domain" description="Transposase IS200-like" evidence="1">
    <location>
        <begin position="9"/>
        <end position="123"/>
    </location>
</feature>
<evidence type="ECO:0000313" key="2">
    <source>
        <dbReference type="EMBL" id="KPJ72718.1"/>
    </source>
</evidence>
<dbReference type="PANTHER" id="PTHR34322">
    <property type="entry name" value="TRANSPOSASE, Y1_TNP DOMAIN-CONTAINING"/>
    <property type="match status" value="1"/>
</dbReference>
<dbReference type="EMBL" id="LJNI01000059">
    <property type="protein sequence ID" value="KPJ72718.1"/>
    <property type="molecule type" value="Genomic_DNA"/>
</dbReference>
<gene>
    <name evidence="2" type="ORF">AMJ52_05395</name>
</gene>
<dbReference type="GO" id="GO:0003677">
    <property type="term" value="F:DNA binding"/>
    <property type="evidence" value="ECO:0007669"/>
    <property type="project" value="InterPro"/>
</dbReference>
<dbReference type="AlphaFoldDB" id="A0A0S7YDA7"/>
<dbReference type="PANTHER" id="PTHR34322:SF2">
    <property type="entry name" value="TRANSPOSASE IS200-LIKE DOMAIN-CONTAINING PROTEIN"/>
    <property type="match status" value="1"/>
</dbReference>
<dbReference type="GO" id="GO:0006313">
    <property type="term" value="P:DNA transposition"/>
    <property type="evidence" value="ECO:0007669"/>
    <property type="project" value="InterPro"/>
</dbReference>
<evidence type="ECO:0000313" key="3">
    <source>
        <dbReference type="Proteomes" id="UP000051012"/>
    </source>
</evidence>
<protein>
    <recommendedName>
        <fullName evidence="1">Transposase IS200-like domain-containing protein</fullName>
    </recommendedName>
</protein>
<dbReference type="SMART" id="SM01321">
    <property type="entry name" value="Y1_Tnp"/>
    <property type="match status" value="1"/>
</dbReference>
<evidence type="ECO:0000259" key="1">
    <source>
        <dbReference type="SMART" id="SM01321"/>
    </source>
</evidence>
<reference evidence="2 3" key="1">
    <citation type="journal article" date="2015" name="Microbiome">
        <title>Genomic resolution of linkages in carbon, nitrogen, and sulfur cycling among widespread estuary sediment bacteria.</title>
        <authorList>
            <person name="Baker B.J."/>
            <person name="Lazar C.S."/>
            <person name="Teske A.P."/>
            <person name="Dick G.J."/>
        </authorList>
    </citation>
    <scope>NUCLEOTIDE SEQUENCE [LARGE SCALE GENOMIC DNA]</scope>
    <source>
        <strain evidence="2">DG_78</strain>
    </source>
</reference>